<dbReference type="PROSITE" id="PS51257">
    <property type="entry name" value="PROKAR_LIPOPROTEIN"/>
    <property type="match status" value="1"/>
</dbReference>
<dbReference type="RefSeq" id="WP_147420349.1">
    <property type="nucleotide sequence ID" value="NZ_RAPY01000001.1"/>
</dbReference>
<dbReference type="AlphaFoldDB" id="A0A420BIS2"/>
<sequence length="516" mass="55808">MRSVSFYCQLMFVLAVFSCISCKKEKSNIQIISTVNDKAKAGPISAYDFDWEVATHVPYKPSGGTNPLPLPWNSGTTAIDPNLVGDYKKADGWKLVYNTFSPATVLNDANYTYFFSLYNVYRGLLRFYVWQPASAIATSHVVHGLGVYGSGATSPMLNFNAQEKIDPTHNLPKFQQVLNQQISSAGGTWLVFQYEMAYDPTISQQAKSFPGYGLQFTSQWSNITDVNINGTQTGTVKSIPVTPSGGINFGSLLINGVTTFTGGINFVEAFDGTNTSRPYTNSINNAASGIVKGFLNAILGGTNGGTSLNMTLNTDIKLNGTMVNNGTIQDLKLKLPGQYNSQSGDGASPKYNQILGVFNVNSKPTVRVNQNFVTIDAEDPRGGSIGQETYSDAKVWFDPDAVNITWNPAIINSTATGATIKNLNTDLLVHSDQVYTNVFGIGTGGVEAVGNERYIVYRNPSENNPAKFSYWVSVISGLGKDGYPPPIYVRVSFDVVPNNGGAKTTLVKTFLPSRGL</sequence>
<accession>A0A420BIS2</accession>
<evidence type="ECO:0000313" key="2">
    <source>
        <dbReference type="Proteomes" id="UP000286246"/>
    </source>
</evidence>
<gene>
    <name evidence="1" type="ORF">DFQ12_1464</name>
</gene>
<comment type="caution">
    <text evidence="1">The sequence shown here is derived from an EMBL/GenBank/DDBJ whole genome shotgun (WGS) entry which is preliminary data.</text>
</comment>
<protein>
    <submittedName>
        <fullName evidence="1">Uncharacterized protein</fullName>
    </submittedName>
</protein>
<reference evidence="1 2" key="1">
    <citation type="submission" date="2018-09" db="EMBL/GenBank/DDBJ databases">
        <title>Genomic Encyclopedia of Type Strains, Phase III (KMG-III): the genomes of soil and plant-associated and newly described type strains.</title>
        <authorList>
            <person name="Whitman W."/>
        </authorList>
    </citation>
    <scope>NUCLEOTIDE SEQUENCE [LARGE SCALE GENOMIC DNA]</scope>
    <source>
        <strain evidence="1 2">CECT 7938</strain>
    </source>
</reference>
<dbReference type="OrthoDB" id="1098499at2"/>
<evidence type="ECO:0000313" key="1">
    <source>
        <dbReference type="EMBL" id="RKE56599.1"/>
    </source>
</evidence>
<dbReference type="EMBL" id="RAPY01000001">
    <property type="protein sequence ID" value="RKE56599.1"/>
    <property type="molecule type" value="Genomic_DNA"/>
</dbReference>
<proteinExistence type="predicted"/>
<keyword evidence="2" id="KW-1185">Reference proteome</keyword>
<organism evidence="1 2">
    <name type="scientific">Sphingobacterium detergens</name>
    <dbReference type="NCBI Taxonomy" id="1145106"/>
    <lineage>
        <taxon>Bacteria</taxon>
        <taxon>Pseudomonadati</taxon>
        <taxon>Bacteroidota</taxon>
        <taxon>Sphingobacteriia</taxon>
        <taxon>Sphingobacteriales</taxon>
        <taxon>Sphingobacteriaceae</taxon>
        <taxon>Sphingobacterium</taxon>
    </lineage>
</organism>
<name>A0A420BIS2_SPHD1</name>
<dbReference type="Proteomes" id="UP000286246">
    <property type="component" value="Unassembled WGS sequence"/>
</dbReference>